<proteinExistence type="predicted"/>
<organism evidence="2 3">
    <name type="scientific">Alteribacillus persepolensis</name>
    <dbReference type="NCBI Taxonomy" id="568899"/>
    <lineage>
        <taxon>Bacteria</taxon>
        <taxon>Bacillati</taxon>
        <taxon>Bacillota</taxon>
        <taxon>Bacilli</taxon>
        <taxon>Bacillales</taxon>
        <taxon>Bacillaceae</taxon>
        <taxon>Alteribacillus</taxon>
    </lineage>
</organism>
<keyword evidence="3" id="KW-1185">Reference proteome</keyword>
<protein>
    <recommendedName>
        <fullName evidence="4">YfhD-like protein</fullName>
    </recommendedName>
</protein>
<accession>A0A1G8GBJ3</accession>
<evidence type="ECO:0000313" key="2">
    <source>
        <dbReference type="EMBL" id="SDH91782.1"/>
    </source>
</evidence>
<gene>
    <name evidence="2" type="ORF">SAMN05192534_11513</name>
</gene>
<sequence>MKNQRKQAFQETTHTNATVNSARKTGITDEEFAREDRMAGDSVDEHKQLEEANQELAKKEISQTFHNS</sequence>
<dbReference type="OrthoDB" id="2970389at2"/>
<evidence type="ECO:0008006" key="4">
    <source>
        <dbReference type="Google" id="ProtNLM"/>
    </source>
</evidence>
<dbReference type="RefSeq" id="WP_091274222.1">
    <property type="nucleotide sequence ID" value="NZ_FNDK01000015.1"/>
</dbReference>
<evidence type="ECO:0000313" key="3">
    <source>
        <dbReference type="Proteomes" id="UP000199163"/>
    </source>
</evidence>
<reference evidence="2 3" key="1">
    <citation type="submission" date="2016-10" db="EMBL/GenBank/DDBJ databases">
        <authorList>
            <person name="de Groot N.N."/>
        </authorList>
    </citation>
    <scope>NUCLEOTIDE SEQUENCE [LARGE SCALE GENOMIC DNA]</scope>
    <source>
        <strain evidence="2 3">DSM 21632</strain>
    </source>
</reference>
<feature type="compositionally biased region" description="Polar residues" evidence="1">
    <location>
        <begin position="1"/>
        <end position="23"/>
    </location>
</feature>
<name>A0A1G8GBJ3_9BACI</name>
<feature type="region of interest" description="Disordered" evidence="1">
    <location>
        <begin position="1"/>
        <end position="44"/>
    </location>
</feature>
<feature type="compositionally biased region" description="Basic and acidic residues" evidence="1">
    <location>
        <begin position="34"/>
        <end position="44"/>
    </location>
</feature>
<dbReference type="EMBL" id="FNDK01000015">
    <property type="protein sequence ID" value="SDH91782.1"/>
    <property type="molecule type" value="Genomic_DNA"/>
</dbReference>
<evidence type="ECO:0000256" key="1">
    <source>
        <dbReference type="SAM" id="MobiDB-lite"/>
    </source>
</evidence>
<dbReference type="STRING" id="568899.SAMN05192534_11513"/>
<dbReference type="AlphaFoldDB" id="A0A1G8GBJ3"/>
<dbReference type="Proteomes" id="UP000199163">
    <property type="component" value="Unassembled WGS sequence"/>
</dbReference>